<accession>A0A0D6IBH7</accession>
<reference evidence="3 4" key="1">
    <citation type="submission" date="2016-09" db="EMBL/GenBank/DDBJ databases">
        <title>Phylogenomics of Achromobacter.</title>
        <authorList>
            <person name="Jeukens J."/>
            <person name="Freschi L."/>
            <person name="Vincent A.T."/>
            <person name="Emond-Rheault J.-G."/>
            <person name="Kukavica-Ibrulj I."/>
            <person name="Charette S.J."/>
            <person name="Levesque R.C."/>
        </authorList>
    </citation>
    <scope>NUCLEOTIDE SEQUENCE [LARGE SCALE GENOMIC DNA]</scope>
    <source>
        <strain evidence="3 4">AUS488</strain>
    </source>
</reference>
<dbReference type="InterPro" id="IPR002347">
    <property type="entry name" value="SDR_fam"/>
</dbReference>
<dbReference type="SUPFAM" id="SSF51735">
    <property type="entry name" value="NAD(P)-binding Rossmann-fold domains"/>
    <property type="match status" value="1"/>
</dbReference>
<sequence length="264" mass="28030">MKIELNGKKALVTGSSGGIGLAIAQGLAEAGAQVVLHGRSADKLKQAAEAIARRHPGAQVHTVQADLSTADGAASVCAAHPDVDILVNNAGYFAPKSFTEITDDDWRYMLDTNVMSGVRLSRYYLPRMLAADWGRIVFISSESALHIPAEMIHYGVSKTALLGVSRGLAELTAGSGVTVNAVLPGPTRSEGVVDFFAEMAREQGLPQEQMERDFIAQHRPSSLLRRLATVEEVANMVVYTCSRQSSATNGAALRVDGGVVRTIA</sequence>
<dbReference type="PATRIC" id="fig|85698.19.peg.4479"/>
<dbReference type="FunFam" id="3.40.50.720:FF:000084">
    <property type="entry name" value="Short-chain dehydrogenase reductase"/>
    <property type="match status" value="1"/>
</dbReference>
<name>A0A0D6IBH7_ALCXX</name>
<comment type="caution">
    <text evidence="3">The sequence shown here is derived from an EMBL/GenBank/DDBJ whole genome shotgun (WGS) entry which is preliminary data.</text>
</comment>
<protein>
    <submittedName>
        <fullName evidence="3">Oxidoreductase</fullName>
    </submittedName>
</protein>
<dbReference type="AlphaFoldDB" id="A0A0D6IBH7"/>
<dbReference type="OrthoDB" id="9793325at2"/>
<dbReference type="Pfam" id="PF00106">
    <property type="entry name" value="adh_short"/>
    <property type="match status" value="1"/>
</dbReference>
<comment type="similarity">
    <text evidence="1 2">Belongs to the short-chain dehydrogenases/reductases (SDR) family.</text>
</comment>
<evidence type="ECO:0000313" key="4">
    <source>
        <dbReference type="Proteomes" id="UP000187251"/>
    </source>
</evidence>
<dbReference type="eggNOG" id="COG1028">
    <property type="taxonomic scope" value="Bacteria"/>
</dbReference>
<dbReference type="PANTHER" id="PTHR42879:SF6">
    <property type="entry name" value="NADPH-DEPENDENT REDUCTASE BACG"/>
    <property type="match status" value="1"/>
</dbReference>
<dbReference type="Gene3D" id="3.40.50.720">
    <property type="entry name" value="NAD(P)-binding Rossmann-like Domain"/>
    <property type="match status" value="1"/>
</dbReference>
<dbReference type="PRINTS" id="PR00081">
    <property type="entry name" value="GDHRDH"/>
</dbReference>
<evidence type="ECO:0000256" key="2">
    <source>
        <dbReference type="RuleBase" id="RU000363"/>
    </source>
</evidence>
<dbReference type="KEGG" id="axx:ERS451415_04474"/>
<evidence type="ECO:0000313" key="3">
    <source>
        <dbReference type="EMBL" id="OMG76103.1"/>
    </source>
</evidence>
<proteinExistence type="inferred from homology"/>
<dbReference type="PROSITE" id="PS00061">
    <property type="entry name" value="ADH_SHORT"/>
    <property type="match status" value="1"/>
</dbReference>
<dbReference type="InterPro" id="IPR050259">
    <property type="entry name" value="SDR"/>
</dbReference>
<dbReference type="RefSeq" id="WP_024069880.1">
    <property type="nucleotide sequence ID" value="NZ_AP028040.1"/>
</dbReference>
<dbReference type="InterPro" id="IPR036291">
    <property type="entry name" value="NAD(P)-bd_dom_sf"/>
</dbReference>
<dbReference type="GO" id="GO:0032787">
    <property type="term" value="P:monocarboxylic acid metabolic process"/>
    <property type="evidence" value="ECO:0007669"/>
    <property type="project" value="UniProtKB-ARBA"/>
</dbReference>
<dbReference type="Proteomes" id="UP000187251">
    <property type="component" value="Unassembled WGS sequence"/>
</dbReference>
<dbReference type="GeneID" id="75278350"/>
<gene>
    <name evidence="3" type="ORF">BIZ92_17590</name>
</gene>
<dbReference type="PRINTS" id="PR00080">
    <property type="entry name" value="SDRFAMILY"/>
</dbReference>
<dbReference type="EMBL" id="MJMN01000064">
    <property type="protein sequence ID" value="OMG76103.1"/>
    <property type="molecule type" value="Genomic_DNA"/>
</dbReference>
<evidence type="ECO:0000256" key="1">
    <source>
        <dbReference type="ARBA" id="ARBA00006484"/>
    </source>
</evidence>
<dbReference type="PANTHER" id="PTHR42879">
    <property type="entry name" value="3-OXOACYL-(ACYL-CARRIER-PROTEIN) REDUCTASE"/>
    <property type="match status" value="1"/>
</dbReference>
<organism evidence="3 4">
    <name type="scientific">Alcaligenes xylosoxydans xylosoxydans</name>
    <name type="common">Achromobacter xylosoxidans</name>
    <dbReference type="NCBI Taxonomy" id="85698"/>
    <lineage>
        <taxon>Bacteria</taxon>
        <taxon>Pseudomonadati</taxon>
        <taxon>Pseudomonadota</taxon>
        <taxon>Betaproteobacteria</taxon>
        <taxon>Burkholderiales</taxon>
        <taxon>Alcaligenaceae</taxon>
        <taxon>Achromobacter</taxon>
    </lineage>
</organism>
<dbReference type="InterPro" id="IPR020904">
    <property type="entry name" value="Sc_DH/Rdtase_CS"/>
</dbReference>